<reference evidence="1 2" key="1">
    <citation type="submission" date="2021-06" db="EMBL/GenBank/DDBJ databases">
        <title>Caerostris extrusa draft genome.</title>
        <authorList>
            <person name="Kono N."/>
            <person name="Arakawa K."/>
        </authorList>
    </citation>
    <scope>NUCLEOTIDE SEQUENCE [LARGE SCALE GENOMIC DNA]</scope>
</reference>
<name>A0AAV4YAQ1_CAEEX</name>
<organism evidence="1 2">
    <name type="scientific">Caerostris extrusa</name>
    <name type="common">Bark spider</name>
    <name type="synonym">Caerostris bankana</name>
    <dbReference type="NCBI Taxonomy" id="172846"/>
    <lineage>
        <taxon>Eukaryota</taxon>
        <taxon>Metazoa</taxon>
        <taxon>Ecdysozoa</taxon>
        <taxon>Arthropoda</taxon>
        <taxon>Chelicerata</taxon>
        <taxon>Arachnida</taxon>
        <taxon>Araneae</taxon>
        <taxon>Araneomorphae</taxon>
        <taxon>Entelegynae</taxon>
        <taxon>Araneoidea</taxon>
        <taxon>Araneidae</taxon>
        <taxon>Caerostris</taxon>
    </lineage>
</organism>
<sequence>MTWIHSRHSIPSNTFPHSGIVYAKTSSFSLEFCSLALHTPPIVCYKEGRKRFLDWNSFIYSSCTGVIKLSSIDVTTGIRIQNGCPAVPWKEG</sequence>
<evidence type="ECO:0000313" key="2">
    <source>
        <dbReference type="Proteomes" id="UP001054945"/>
    </source>
</evidence>
<protein>
    <submittedName>
        <fullName evidence="1">Uncharacterized protein</fullName>
    </submittedName>
</protein>
<dbReference type="AlphaFoldDB" id="A0AAV4YAQ1"/>
<gene>
    <name evidence="1" type="ORF">CEXT_764021</name>
</gene>
<comment type="caution">
    <text evidence="1">The sequence shown here is derived from an EMBL/GenBank/DDBJ whole genome shotgun (WGS) entry which is preliminary data.</text>
</comment>
<proteinExistence type="predicted"/>
<accession>A0AAV4YAQ1</accession>
<evidence type="ECO:0000313" key="1">
    <source>
        <dbReference type="EMBL" id="GIZ03476.1"/>
    </source>
</evidence>
<keyword evidence="2" id="KW-1185">Reference proteome</keyword>
<dbReference type="Proteomes" id="UP001054945">
    <property type="component" value="Unassembled WGS sequence"/>
</dbReference>
<dbReference type="EMBL" id="BPLR01001609">
    <property type="protein sequence ID" value="GIZ03476.1"/>
    <property type="molecule type" value="Genomic_DNA"/>
</dbReference>